<sequence length="1291" mass="140362">MVPRLLVRYTLVTLAWLCGTLAVLLLLLRLLISQVGALTPKIEATLEARIGVPVTIDHLSLTLERNDLFLRLEGVHASTPDGQKLISLEQAHLRLDSWGTLLNAAPIFNDARVAGLDFHLYQQQDAAWGWPSPAELPAFIAPEPTMDLAKIDKWVGIVLRQRLWVDNTRVVLNGKQDTVTMHAPTLLLNGDERRTRLEGAVNILESSDLRDESMLPALNMQVEMQPGQRGFSDFSAALQLDMQLDHLVALAAVFRPDYMPHLEQAGGEIKLWGRWHSGRLDEARLAVDIPELTLRHELQYAVLQDIQASGLWQRDNDGGKAWLSGNAESVEWAQPDGISDGPALPKHWYLSHQPDRWELRTSAFELASLTAWRDYVLLPESVTRVLQTLSPSGQVQGLRVGQREGRWGVDAALTNVVVSPWEQAPGGGPLDAWVQARDLRGRVIFNSVGESTLHFPALFIAPMQLRHAQGMVEWVYDGPNTMISGRDLTVEWDGAEISGGFGLIAGNQRGQFGLDIDFANVNALEYPLSHWLPVYAFEPELREWLLNDVGGYVPSGSLQLSLPLTAEQSADQLSATLALSVTQGHLPIAPDWPHLEQVEGRLTWKGQVLEAQIDHAQSLGVEVAEGELVMVDENLTLSGHLNSDAESLIAFLQAIPDMDMPLLDDVRAEGGIEGDIALSLPLSAPDALQLEINASPRFSSVVYQPLALPLTNVNGALVWRQHGENYALSGNTSGQLLGGRIAADINSQEDRIDLRGNVDTAALFDLAGIPAEQARQVLEGSTEWRGKVRLEPTPSVTLESRLLGVVSHLPAPFAKTAEQPWSWRFAADLESGRLETQLAELIHGRVQPLAGGELAGELALGGASLSQAWPRQLGFSVAAELPEIDPVVWKDALAPLMQRQSSLGGAYDGVDTPVSLMVNTSCLRYRGECFGGLSASGNIIASENAGGQQIGLLLSGDLVSGRIDYRPGDPRPLDIMITSLAVDRLLDMPSKEHSSDDPAPTSWVEAVETRHSVPVPIPSWLTELPSGRLRLAEISIGEGRFGPLTAYWQTDDQRFVLSPVGLTLGQLSARGELFWEGNAINSQTRADISILGGDVGTALERLGQPIAMRSRSTDISAELAWPGAPWQFDLSRAGGEIAVDIRDGRFVTLESTPARLVGLLNFDNILRRLRLDFSDVTGQGTAFDKVYGTADVAGGQLMLRGPLHIEAPATSLTLTGSVNLVQRELDQRLGVTLPVSQSLPIAAIAVGAPIVGGALFIADRLFGDALDRATTIHYRVRGPWTSPQVTLEGPQ</sequence>
<feature type="domain" description="YhdP central" evidence="1">
    <location>
        <begin position="3"/>
        <end position="1285"/>
    </location>
</feature>
<protein>
    <submittedName>
        <fullName evidence="2">DUF3971 domain-containing protein</fullName>
    </submittedName>
</protein>
<gene>
    <name evidence="2" type="ORF">CPA45_00250</name>
</gene>
<dbReference type="EMBL" id="NWUX01000001">
    <property type="protein sequence ID" value="PCF97751.1"/>
    <property type="molecule type" value="Genomic_DNA"/>
</dbReference>
<dbReference type="Pfam" id="PF13116">
    <property type="entry name" value="YhdP"/>
    <property type="match status" value="1"/>
</dbReference>
<dbReference type="PANTHER" id="PTHR38690:SF1">
    <property type="entry name" value="PROTEASE"/>
    <property type="match status" value="1"/>
</dbReference>
<proteinExistence type="predicted"/>
<evidence type="ECO:0000313" key="3">
    <source>
        <dbReference type="Proteomes" id="UP000218677"/>
    </source>
</evidence>
<dbReference type="RefSeq" id="WP_096650193.1">
    <property type="nucleotide sequence ID" value="NZ_NWUX01000001.1"/>
</dbReference>
<comment type="caution">
    <text evidence="2">The sequence shown here is derived from an EMBL/GenBank/DDBJ whole genome shotgun (WGS) entry which is preliminary data.</text>
</comment>
<dbReference type="InterPro" id="IPR025263">
    <property type="entry name" value="YhdP_central"/>
</dbReference>
<dbReference type="InterPro" id="IPR011836">
    <property type="entry name" value="YhdP"/>
</dbReference>
<reference evidence="3" key="1">
    <citation type="submission" date="2017-09" db="EMBL/GenBank/DDBJ databases">
        <authorList>
            <person name="Cho G.-S."/>
            <person name="Oguntoyinbo F.A."/>
            <person name="Cnockaert M."/>
            <person name="Kabisch J."/>
            <person name="Neve H."/>
            <person name="Bockelmann W."/>
            <person name="Wenning M."/>
            <person name="Franz C.M."/>
            <person name="Vandamme P."/>
        </authorList>
    </citation>
    <scope>NUCLEOTIDE SEQUENCE [LARGE SCALE GENOMIC DNA]</scope>
    <source>
        <strain evidence="3">MBT G8648</strain>
    </source>
</reference>
<keyword evidence="3" id="KW-1185">Reference proteome</keyword>
<dbReference type="OrthoDB" id="9762238at2"/>
<evidence type="ECO:0000313" key="2">
    <source>
        <dbReference type="EMBL" id="PCF97751.1"/>
    </source>
</evidence>
<organism evidence="2 3">
    <name type="scientific">Vreelandella nigrificans</name>
    <dbReference type="NCBI Taxonomy" id="2042704"/>
    <lineage>
        <taxon>Bacteria</taxon>
        <taxon>Pseudomonadati</taxon>
        <taxon>Pseudomonadota</taxon>
        <taxon>Gammaproteobacteria</taxon>
        <taxon>Oceanospirillales</taxon>
        <taxon>Halomonadaceae</taxon>
        <taxon>Vreelandella</taxon>
    </lineage>
</organism>
<dbReference type="PANTHER" id="PTHR38690">
    <property type="entry name" value="PROTEASE-RELATED"/>
    <property type="match status" value="1"/>
</dbReference>
<evidence type="ECO:0000259" key="1">
    <source>
        <dbReference type="Pfam" id="PF13116"/>
    </source>
</evidence>
<accession>A0A2A4HUK7</accession>
<name>A0A2A4HUK7_9GAMM</name>
<dbReference type="Proteomes" id="UP000218677">
    <property type="component" value="Unassembled WGS sequence"/>
</dbReference>